<reference evidence="1 2" key="1">
    <citation type="journal article" date="2019" name="Int. J. Syst. Evol. Microbiol.">
        <title>The Global Catalogue of Microorganisms (GCM) 10K type strain sequencing project: providing services to taxonomists for standard genome sequencing and annotation.</title>
        <authorList>
            <consortium name="The Broad Institute Genomics Platform"/>
            <consortium name="The Broad Institute Genome Sequencing Center for Infectious Disease"/>
            <person name="Wu L."/>
            <person name="Ma J."/>
        </authorList>
    </citation>
    <scope>NUCLEOTIDE SEQUENCE [LARGE SCALE GENOMIC DNA]</scope>
    <source>
        <strain evidence="1 2">JCM 14193</strain>
    </source>
</reference>
<protein>
    <recommendedName>
        <fullName evidence="3">DUF5348 domain-containing protein</fullName>
    </recommendedName>
</protein>
<comment type="caution">
    <text evidence="1">The sequence shown here is derived from an EMBL/GenBank/DDBJ whole genome shotgun (WGS) entry which is preliminary data.</text>
</comment>
<keyword evidence="2" id="KW-1185">Reference proteome</keyword>
<dbReference type="RefSeq" id="WP_343783305.1">
    <property type="nucleotide sequence ID" value="NZ_BAAACZ010000015.1"/>
</dbReference>
<evidence type="ECO:0008006" key="3">
    <source>
        <dbReference type="Google" id="ProtNLM"/>
    </source>
</evidence>
<dbReference type="Proteomes" id="UP001500740">
    <property type="component" value="Unassembled WGS sequence"/>
</dbReference>
<sequence>MEYGYMIWYPFENQWLIRAGQDTHVMQFSMPFDLRIHDHFYEVNLWKDSEWFVFLGGVRFNLSCSEVYRIRFDESTLFFPEIPDEELPF</sequence>
<evidence type="ECO:0000313" key="2">
    <source>
        <dbReference type="Proteomes" id="UP001500740"/>
    </source>
</evidence>
<name>A0ABN0ZZ26_9BACI</name>
<dbReference type="EMBL" id="BAAACZ010000015">
    <property type="protein sequence ID" value="GAA0463424.1"/>
    <property type="molecule type" value="Genomic_DNA"/>
</dbReference>
<organism evidence="1 2">
    <name type="scientific">Alkalibacillus silvisoli</name>
    <dbReference type="NCBI Taxonomy" id="392823"/>
    <lineage>
        <taxon>Bacteria</taxon>
        <taxon>Bacillati</taxon>
        <taxon>Bacillota</taxon>
        <taxon>Bacilli</taxon>
        <taxon>Bacillales</taxon>
        <taxon>Bacillaceae</taxon>
        <taxon>Alkalibacillus</taxon>
    </lineage>
</organism>
<evidence type="ECO:0000313" key="1">
    <source>
        <dbReference type="EMBL" id="GAA0463424.1"/>
    </source>
</evidence>
<gene>
    <name evidence="1" type="ORF">GCM10008935_18870</name>
</gene>
<proteinExistence type="predicted"/>
<accession>A0ABN0ZZ26</accession>